<organism evidence="6 7">
    <name type="scientific">Agrilactobacillus composti DSM 18527 = JCM 14202</name>
    <dbReference type="NCBI Taxonomy" id="1423734"/>
    <lineage>
        <taxon>Bacteria</taxon>
        <taxon>Bacillati</taxon>
        <taxon>Bacillota</taxon>
        <taxon>Bacilli</taxon>
        <taxon>Lactobacillales</taxon>
        <taxon>Lactobacillaceae</taxon>
        <taxon>Agrilactobacillus</taxon>
    </lineage>
</organism>
<keyword evidence="4" id="KW-0288">FMN</keyword>
<evidence type="ECO:0000256" key="2">
    <source>
        <dbReference type="ARBA" id="ARBA00013457"/>
    </source>
</evidence>
<reference evidence="6 7" key="1">
    <citation type="journal article" date="2015" name="Genome Announc.">
        <title>Expanding the biotechnology potential of lactobacilli through comparative genomics of 213 strains and associated genera.</title>
        <authorList>
            <person name="Sun Z."/>
            <person name="Harris H.M."/>
            <person name="McCann A."/>
            <person name="Guo C."/>
            <person name="Argimon S."/>
            <person name="Zhang W."/>
            <person name="Yang X."/>
            <person name="Jeffery I.B."/>
            <person name="Cooney J.C."/>
            <person name="Kagawa T.F."/>
            <person name="Liu W."/>
            <person name="Song Y."/>
            <person name="Salvetti E."/>
            <person name="Wrobel A."/>
            <person name="Rasinkangas P."/>
            <person name="Parkhill J."/>
            <person name="Rea M.C."/>
            <person name="O'Sullivan O."/>
            <person name="Ritari J."/>
            <person name="Douillard F.P."/>
            <person name="Paul Ross R."/>
            <person name="Yang R."/>
            <person name="Briner A.E."/>
            <person name="Felis G.E."/>
            <person name="de Vos W.M."/>
            <person name="Barrangou R."/>
            <person name="Klaenhammer T.R."/>
            <person name="Caufield P.W."/>
            <person name="Cui Y."/>
            <person name="Zhang H."/>
            <person name="O'Toole P.W."/>
        </authorList>
    </citation>
    <scope>NUCLEOTIDE SEQUENCE [LARGE SCALE GENOMIC DNA]</scope>
    <source>
        <strain evidence="6 7">DSM 18527</strain>
    </source>
</reference>
<dbReference type="Proteomes" id="UP000051236">
    <property type="component" value="Unassembled WGS sequence"/>
</dbReference>
<dbReference type="PANTHER" id="PTHR32332:SF20">
    <property type="entry name" value="2-NITROPROPANE DIOXYGENASE-LIKE PROTEIN"/>
    <property type="match status" value="1"/>
</dbReference>
<evidence type="ECO:0000256" key="3">
    <source>
        <dbReference type="ARBA" id="ARBA00022630"/>
    </source>
</evidence>
<dbReference type="Gene3D" id="3.20.20.70">
    <property type="entry name" value="Aldolase class I"/>
    <property type="match status" value="1"/>
</dbReference>
<evidence type="ECO:0000313" key="6">
    <source>
        <dbReference type="EMBL" id="KRM30882.1"/>
    </source>
</evidence>
<dbReference type="STRING" id="1423734.FC83_GL001443"/>
<protein>
    <recommendedName>
        <fullName evidence="2">Probable nitronate monooxygenase</fullName>
    </recommendedName>
</protein>
<keyword evidence="5" id="KW-0560">Oxidoreductase</keyword>
<comment type="caution">
    <text evidence="6">The sequence shown here is derived from an EMBL/GenBank/DDBJ whole genome shotgun (WGS) entry which is preliminary data.</text>
</comment>
<keyword evidence="7" id="KW-1185">Reference proteome</keyword>
<evidence type="ECO:0000313" key="7">
    <source>
        <dbReference type="Proteomes" id="UP000051236"/>
    </source>
</evidence>
<dbReference type="PATRIC" id="fig|1423734.3.peg.1460"/>
<dbReference type="SUPFAM" id="SSF51412">
    <property type="entry name" value="Inosine monophosphate dehydrogenase (IMPDH)"/>
    <property type="match status" value="1"/>
</dbReference>
<dbReference type="AlphaFoldDB" id="X0QQA2"/>
<evidence type="ECO:0000256" key="4">
    <source>
        <dbReference type="ARBA" id="ARBA00022643"/>
    </source>
</evidence>
<dbReference type="InterPro" id="IPR013785">
    <property type="entry name" value="Aldolase_TIM"/>
</dbReference>
<evidence type="ECO:0000256" key="1">
    <source>
        <dbReference type="ARBA" id="ARBA00003535"/>
    </source>
</evidence>
<dbReference type="EMBL" id="AZGA01000087">
    <property type="protein sequence ID" value="KRM30882.1"/>
    <property type="molecule type" value="Genomic_DNA"/>
</dbReference>
<proteinExistence type="predicted"/>
<dbReference type="Pfam" id="PF03060">
    <property type="entry name" value="NMO"/>
    <property type="match status" value="1"/>
</dbReference>
<accession>X0QQA2</accession>
<comment type="function">
    <text evidence="1">Nitronate monooxygenase that uses molecular oxygen to catalyze the oxidative denitrification of alkyl nitronates. Acts on propionate 3-nitronate (P3N), the presumed physiological substrate. Probably functions in the detoxification of P3N, a metabolic poison produced by plants and fungi as a defense mechanism.</text>
</comment>
<dbReference type="PANTHER" id="PTHR32332">
    <property type="entry name" value="2-NITROPROPANE DIOXYGENASE"/>
    <property type="match status" value="1"/>
</dbReference>
<name>X0QQA2_9LACO</name>
<sequence>MFIMTKTVTEILNTKYPLIQGPMAWLTDAKLVAAVCNAGGLGVLGTNAGQNTVTRDATENAERLRHQIHKVKKLTDKDFGVNILTASPDEKIDDDPFMKGFLDVAFEEHLKYYVVVGAPNEAVFQAIKAHDGIIIFRPMTPTIATMVQAEALGADILVATGRDEGGILPAQEYGTFTVVPTMVDAVSIPVLAAGGINDKRGVNAALALGAQGVFIGTRFLATKEAPTAENVKELMIKSTYHDLTQVSASQRSLKTGAAQKLAQDYQQNHDGPKMDEAINALGGLLPAMVKGDVNAGIITSNTGIDLIRDIPTVAELIDRLMVDYKN</sequence>
<keyword evidence="3" id="KW-0285">Flavoprotein</keyword>
<evidence type="ECO:0000256" key="5">
    <source>
        <dbReference type="ARBA" id="ARBA00023002"/>
    </source>
</evidence>
<dbReference type="OrthoDB" id="9778912at2"/>
<dbReference type="GO" id="GO:0018580">
    <property type="term" value="F:nitronate monooxygenase activity"/>
    <property type="evidence" value="ECO:0007669"/>
    <property type="project" value="InterPro"/>
</dbReference>
<dbReference type="InterPro" id="IPR004136">
    <property type="entry name" value="NMO"/>
</dbReference>
<dbReference type="CDD" id="cd04730">
    <property type="entry name" value="NPD_like"/>
    <property type="match status" value="1"/>
</dbReference>
<dbReference type="eggNOG" id="COG2070">
    <property type="taxonomic scope" value="Bacteria"/>
</dbReference>
<gene>
    <name evidence="6" type="ORF">FC83_GL001443</name>
</gene>